<dbReference type="AlphaFoldDB" id="A0A0D2KUI8"/>
<sequence>MRACIARFADDPKARERASAVYSDFMQANNEQQREAAGAAAAASKDLLSTLAGAEMRVLAKGLNSPSERQRRISAAILAADALAAPLPPMGADALRLVVTHLVLLGVPGSCLPASMLMAEAALLLQQQGAGLAPEGPVQLQHEYHWNRPPNLLNVGG</sequence>
<name>A0A0D2KUI8_9CHLO</name>
<keyword evidence="2" id="KW-1185">Reference proteome</keyword>
<proteinExistence type="predicted"/>
<organism evidence="1 2">
    <name type="scientific">Monoraphidium neglectum</name>
    <dbReference type="NCBI Taxonomy" id="145388"/>
    <lineage>
        <taxon>Eukaryota</taxon>
        <taxon>Viridiplantae</taxon>
        <taxon>Chlorophyta</taxon>
        <taxon>core chlorophytes</taxon>
        <taxon>Chlorophyceae</taxon>
        <taxon>CS clade</taxon>
        <taxon>Sphaeropleales</taxon>
        <taxon>Selenastraceae</taxon>
        <taxon>Monoraphidium</taxon>
    </lineage>
</organism>
<dbReference type="KEGG" id="mng:MNEG_8885"/>
<accession>A0A0D2KUI8</accession>
<dbReference type="GeneID" id="25741760"/>
<dbReference type="Proteomes" id="UP000054498">
    <property type="component" value="Unassembled WGS sequence"/>
</dbReference>
<evidence type="ECO:0000313" key="2">
    <source>
        <dbReference type="Proteomes" id="UP000054498"/>
    </source>
</evidence>
<dbReference type="RefSeq" id="XP_013898093.1">
    <property type="nucleotide sequence ID" value="XM_014042639.1"/>
</dbReference>
<protein>
    <submittedName>
        <fullName evidence="1">Uncharacterized protein</fullName>
    </submittedName>
</protein>
<gene>
    <name evidence="1" type="ORF">MNEG_8885</name>
</gene>
<dbReference type="EMBL" id="KK101965">
    <property type="protein sequence ID" value="KIY99073.1"/>
    <property type="molecule type" value="Genomic_DNA"/>
</dbReference>
<evidence type="ECO:0000313" key="1">
    <source>
        <dbReference type="EMBL" id="KIY99073.1"/>
    </source>
</evidence>
<reference evidence="1 2" key="1">
    <citation type="journal article" date="2013" name="BMC Genomics">
        <title>Reconstruction of the lipid metabolism for the microalga Monoraphidium neglectum from its genome sequence reveals characteristics suitable for biofuel production.</title>
        <authorList>
            <person name="Bogen C."/>
            <person name="Al-Dilaimi A."/>
            <person name="Albersmeier A."/>
            <person name="Wichmann J."/>
            <person name="Grundmann M."/>
            <person name="Rupp O."/>
            <person name="Lauersen K.J."/>
            <person name="Blifernez-Klassen O."/>
            <person name="Kalinowski J."/>
            <person name="Goesmann A."/>
            <person name="Mussgnug J.H."/>
            <person name="Kruse O."/>
        </authorList>
    </citation>
    <scope>NUCLEOTIDE SEQUENCE [LARGE SCALE GENOMIC DNA]</scope>
    <source>
        <strain evidence="1 2">SAG 48.87</strain>
    </source>
</reference>